<organism evidence="1 2">
    <name type="scientific">Entomophthora muscae</name>
    <dbReference type="NCBI Taxonomy" id="34485"/>
    <lineage>
        <taxon>Eukaryota</taxon>
        <taxon>Fungi</taxon>
        <taxon>Fungi incertae sedis</taxon>
        <taxon>Zoopagomycota</taxon>
        <taxon>Entomophthoromycotina</taxon>
        <taxon>Entomophthoromycetes</taxon>
        <taxon>Entomophthorales</taxon>
        <taxon>Entomophthoraceae</taxon>
        <taxon>Entomophthora</taxon>
    </lineage>
</organism>
<keyword evidence="2" id="KW-1185">Reference proteome</keyword>
<comment type="caution">
    <text evidence="1">The sequence shown here is derived from an EMBL/GenBank/DDBJ whole genome shotgun (WGS) entry which is preliminary data.</text>
</comment>
<evidence type="ECO:0000313" key="2">
    <source>
        <dbReference type="Proteomes" id="UP001165960"/>
    </source>
</evidence>
<evidence type="ECO:0000313" key="1">
    <source>
        <dbReference type="EMBL" id="KAJ9071912.1"/>
    </source>
</evidence>
<proteinExistence type="predicted"/>
<dbReference type="Proteomes" id="UP001165960">
    <property type="component" value="Unassembled WGS sequence"/>
</dbReference>
<dbReference type="EMBL" id="QTSX02003086">
    <property type="protein sequence ID" value="KAJ9071912.1"/>
    <property type="molecule type" value="Genomic_DNA"/>
</dbReference>
<reference evidence="1" key="1">
    <citation type="submission" date="2022-04" db="EMBL/GenBank/DDBJ databases">
        <title>Genome of the entomopathogenic fungus Entomophthora muscae.</title>
        <authorList>
            <person name="Elya C."/>
            <person name="Lovett B.R."/>
            <person name="Lee E."/>
            <person name="Macias A.M."/>
            <person name="Hajek A.E."/>
            <person name="De Bivort B.L."/>
            <person name="Kasson M.T."/>
            <person name="De Fine Licht H.H."/>
            <person name="Stajich J.E."/>
        </authorList>
    </citation>
    <scope>NUCLEOTIDE SEQUENCE</scope>
    <source>
        <strain evidence="1">Berkeley</strain>
    </source>
</reference>
<sequence length="175" mass="20002">MSVNIARQNYCNECETFLNAQVNLKLRNSQVFASLSAYYDRDNVALPGLRDFYYKNYQQEREQAFKLISYQNSRGGRVHLAGVSAPPIEFSSAKEGLSKALELQKESNDSLIKLSTFSAKQDDPHLQHFIDNELLPVRVKAIKELAEFHTELKLVFGEGIGLFLWDRELLRKVSA</sequence>
<name>A0ACC2TCC8_9FUNG</name>
<gene>
    <name evidence="1" type="ORF">DSO57_1032592</name>
</gene>
<accession>A0ACC2TCC8</accession>
<protein>
    <submittedName>
        <fullName evidence="1">Uncharacterized protein</fullName>
    </submittedName>
</protein>